<proteinExistence type="inferred from homology"/>
<evidence type="ECO:0000256" key="2">
    <source>
        <dbReference type="SAM" id="MobiDB-lite"/>
    </source>
</evidence>
<name>A0A7H0IEA4_9ACTN</name>
<dbReference type="KEGG" id="sroi:IAG44_17855"/>
<sequence>MNETVGARHRVHALTFPRGGVHHAHSRPATGPVREPLDPGNSWLLQLRPHDPDALHHAVSDTPTLREARLLIGDGAVGWAVEVAARMAAAGAATGRPPGTNTQPPSRSTHRPPAPGTGWPTARNTGPSPDGEPGRLLDGVATPSPDRLAGRTPDEAADRLPGQGSGWPASGAAGPSPYGVTGRAPGRGAAGASDGVTGRPAGRDTGRPPGGATVPPPGPGAGWPTSAAAGPSPDGVTGRAPGRGAGRLPGGVAVPPPGRVAVLPRVPADLGARGAEALALYVLTCLAGYTADDLPEAVGVSVREATRRGLPAGGTFDVLKGQLDCLVRELFHACEDLLGPAEAADVTRTLSGALVAEVQHILLTLAEQAEHERRGWFGSAAAHHQELVLDILDGTDIDAPQAFLRLGYDISRSHLALIVWRDDWDAHGTADLAAAATTLLRGAGCSSLLTVPVGVSSLWAWGARTRGNPLSLRQLRDAEGPHRQVPGVHIAAGLPGEGIEGFRTSHRQAGEAAELIRAAGPGAGGQRSPYDYADLELAVLLRSRPDLSAGFVRRELGPLAGEDMAELRTTVKCYLDLERSMSAVAGRLHIAKSSVAYRIRKAERLLGRPVQEDRLRLHSALLLFDVLGKAALDA</sequence>
<feature type="compositionally biased region" description="Low complexity" evidence="2">
    <location>
        <begin position="222"/>
        <end position="240"/>
    </location>
</feature>
<dbReference type="InterPro" id="IPR051448">
    <property type="entry name" value="CdaR-like_regulators"/>
</dbReference>
<comment type="similarity">
    <text evidence="1">Belongs to the CdaR family.</text>
</comment>
<feature type="compositionally biased region" description="Basic and acidic residues" evidence="2">
    <location>
        <begin position="148"/>
        <end position="158"/>
    </location>
</feature>
<dbReference type="PANTHER" id="PTHR33744">
    <property type="entry name" value="CARBOHYDRATE DIACID REGULATOR"/>
    <property type="match status" value="1"/>
</dbReference>
<dbReference type="AlphaFoldDB" id="A0A7H0IEA4"/>
<accession>A0A7H0IEA4</accession>
<feature type="region of interest" description="Disordered" evidence="2">
    <location>
        <begin position="18"/>
        <end position="39"/>
    </location>
</feature>
<evidence type="ECO:0000256" key="1">
    <source>
        <dbReference type="ARBA" id="ARBA00006754"/>
    </source>
</evidence>
<dbReference type="Gene3D" id="1.10.10.2840">
    <property type="entry name" value="PucR C-terminal helix-turn-helix domain"/>
    <property type="match status" value="1"/>
</dbReference>
<gene>
    <name evidence="5" type="ORF">IAG44_17855</name>
</gene>
<organism evidence="5 6">
    <name type="scientific">Streptomyces roseirectus</name>
    <dbReference type="NCBI Taxonomy" id="2768066"/>
    <lineage>
        <taxon>Bacteria</taxon>
        <taxon>Bacillati</taxon>
        <taxon>Actinomycetota</taxon>
        <taxon>Actinomycetes</taxon>
        <taxon>Kitasatosporales</taxon>
        <taxon>Streptomycetaceae</taxon>
        <taxon>Streptomyces</taxon>
    </lineage>
</organism>
<feature type="domain" description="PucR C-terminal helix-turn-helix" evidence="3">
    <location>
        <begin position="567"/>
        <end position="622"/>
    </location>
</feature>
<dbReference type="PANTHER" id="PTHR33744:SF1">
    <property type="entry name" value="DNA-BINDING TRANSCRIPTIONAL ACTIVATOR ADER"/>
    <property type="match status" value="1"/>
</dbReference>
<dbReference type="InterPro" id="IPR042070">
    <property type="entry name" value="PucR_C-HTH_sf"/>
</dbReference>
<evidence type="ECO:0000313" key="6">
    <source>
        <dbReference type="Proteomes" id="UP000516052"/>
    </source>
</evidence>
<dbReference type="InterPro" id="IPR041522">
    <property type="entry name" value="CdaR_GGDEF"/>
</dbReference>
<reference evidence="5 6" key="1">
    <citation type="submission" date="2020-08" db="EMBL/GenBank/DDBJ databases">
        <title>A novel species.</title>
        <authorList>
            <person name="Gao J."/>
        </authorList>
    </citation>
    <scope>NUCLEOTIDE SEQUENCE [LARGE SCALE GENOMIC DNA]</scope>
    <source>
        <strain evidence="5 6">CRXT-G-22</strain>
    </source>
</reference>
<dbReference type="InterPro" id="IPR025736">
    <property type="entry name" value="PucR_C-HTH_dom"/>
</dbReference>
<feature type="compositionally biased region" description="Low complexity" evidence="2">
    <location>
        <begin position="90"/>
        <end position="100"/>
    </location>
</feature>
<protein>
    <submittedName>
        <fullName evidence="5">Helix-turn-helix domain-containing protein</fullName>
    </submittedName>
</protein>
<evidence type="ECO:0000259" key="3">
    <source>
        <dbReference type="Pfam" id="PF13556"/>
    </source>
</evidence>
<feature type="compositionally biased region" description="Low complexity" evidence="2">
    <location>
        <begin position="166"/>
        <end position="192"/>
    </location>
</feature>
<feature type="region of interest" description="Disordered" evidence="2">
    <location>
        <begin position="90"/>
        <end position="255"/>
    </location>
</feature>
<dbReference type="Proteomes" id="UP000516052">
    <property type="component" value="Chromosome"/>
</dbReference>
<evidence type="ECO:0000259" key="4">
    <source>
        <dbReference type="Pfam" id="PF17853"/>
    </source>
</evidence>
<dbReference type="Pfam" id="PF17853">
    <property type="entry name" value="GGDEF_2"/>
    <property type="match status" value="1"/>
</dbReference>
<keyword evidence="6" id="KW-1185">Reference proteome</keyword>
<dbReference type="RefSeq" id="WP_187748095.1">
    <property type="nucleotide sequence ID" value="NZ_CP060828.1"/>
</dbReference>
<feature type="domain" description="CdaR GGDEF-like" evidence="4">
    <location>
        <begin position="398"/>
        <end position="514"/>
    </location>
</feature>
<evidence type="ECO:0000313" key="5">
    <source>
        <dbReference type="EMBL" id="QNP71120.1"/>
    </source>
</evidence>
<dbReference type="EMBL" id="CP060828">
    <property type="protein sequence ID" value="QNP71120.1"/>
    <property type="molecule type" value="Genomic_DNA"/>
</dbReference>
<dbReference type="Pfam" id="PF13556">
    <property type="entry name" value="HTH_30"/>
    <property type="match status" value="1"/>
</dbReference>